<feature type="region of interest" description="Disordered" evidence="8">
    <location>
        <begin position="181"/>
        <end position="206"/>
    </location>
</feature>
<accession>A0AAD4EQ93</accession>
<evidence type="ECO:0000256" key="2">
    <source>
        <dbReference type="ARBA" id="ARBA00022475"/>
    </source>
</evidence>
<feature type="signal peptide" evidence="9">
    <location>
        <begin position="1"/>
        <end position="20"/>
    </location>
</feature>
<dbReference type="EMBL" id="JAHCVI010000005">
    <property type="protein sequence ID" value="KAG7285523.1"/>
    <property type="molecule type" value="Genomic_DNA"/>
</dbReference>
<keyword evidence="7" id="KW-0449">Lipoprotein</keyword>
<dbReference type="Gene3D" id="2.60.270.50">
    <property type="match status" value="1"/>
</dbReference>
<dbReference type="AlphaFoldDB" id="A0AAD4EQ93"/>
<name>A0AAD4EQ93_9PEZI</name>
<dbReference type="PANTHER" id="PTHR34992">
    <property type="entry name" value="HYPHAL ANASTAMOSIS-7 PROTEIN"/>
    <property type="match status" value="1"/>
</dbReference>
<protein>
    <recommendedName>
        <fullName evidence="10">Copper acquisition factor BIM1-like domain-containing protein</fullName>
    </recommendedName>
</protein>
<evidence type="ECO:0000313" key="12">
    <source>
        <dbReference type="Proteomes" id="UP001197093"/>
    </source>
</evidence>
<evidence type="ECO:0000256" key="5">
    <source>
        <dbReference type="ARBA" id="ARBA00023136"/>
    </source>
</evidence>
<sequence length="341" mass="35840">MAPLRSLLAATLFLLSTANAQFELLLPPSLEGNNVHKEIQTTGACGGGVPDLASNPTTDFHVDGDAVALSLDHAQATNVLMGATLNGHADGGWAQLFPVVQVSGGGNFCQPAVTAPREWAGKKGIMGIVCKDPDGTQRYQLLQKCAAINFVSGANKAVSSLCRNGTGVSVRFANDSALSGLIPPPSNSSTSNSGASSLLREKSPKRGLGSRRVTILIVNHSPDRLELDPESAQLRRGRWDETVEQLVMPEAIAPGGCLLLRCASSGIARGIQGSVTCRLAGHAPHDSVRFTWKSRYVWPSAYAAQTSRDGSTIDVDAGGGASAVVVFVFRPQHGHDLRWAL</sequence>
<comment type="subcellular location">
    <subcellularLocation>
        <location evidence="1">Cell membrane</location>
        <topology evidence="1">Lipid-anchor</topology>
        <topology evidence="1">GPI-anchor</topology>
    </subcellularLocation>
</comment>
<dbReference type="GO" id="GO:0098552">
    <property type="term" value="C:side of membrane"/>
    <property type="evidence" value="ECO:0007669"/>
    <property type="project" value="UniProtKB-KW"/>
</dbReference>
<evidence type="ECO:0000256" key="8">
    <source>
        <dbReference type="SAM" id="MobiDB-lite"/>
    </source>
</evidence>
<feature type="chain" id="PRO_5041934277" description="Copper acquisition factor BIM1-like domain-containing protein" evidence="9">
    <location>
        <begin position="21"/>
        <end position="341"/>
    </location>
</feature>
<keyword evidence="2" id="KW-1003">Cell membrane</keyword>
<evidence type="ECO:0000256" key="9">
    <source>
        <dbReference type="SAM" id="SignalP"/>
    </source>
</evidence>
<feature type="domain" description="Copper acquisition factor BIM1-like" evidence="10">
    <location>
        <begin position="19"/>
        <end position="167"/>
    </location>
</feature>
<evidence type="ECO:0000313" key="11">
    <source>
        <dbReference type="EMBL" id="KAG7285523.1"/>
    </source>
</evidence>
<evidence type="ECO:0000256" key="7">
    <source>
        <dbReference type="ARBA" id="ARBA00023288"/>
    </source>
</evidence>
<evidence type="ECO:0000256" key="3">
    <source>
        <dbReference type="ARBA" id="ARBA00022622"/>
    </source>
</evidence>
<proteinExistence type="predicted"/>
<keyword evidence="4 9" id="KW-0732">Signal</keyword>
<dbReference type="PANTHER" id="PTHR34992:SF1">
    <property type="entry name" value="COPPER ACQUISITION FACTOR BIM1-LIKE DOMAIN-CONTAINING PROTEIN"/>
    <property type="match status" value="1"/>
</dbReference>
<organism evidence="11 12">
    <name type="scientific">Staphylotrichum longicolle</name>
    <dbReference type="NCBI Taxonomy" id="669026"/>
    <lineage>
        <taxon>Eukaryota</taxon>
        <taxon>Fungi</taxon>
        <taxon>Dikarya</taxon>
        <taxon>Ascomycota</taxon>
        <taxon>Pezizomycotina</taxon>
        <taxon>Sordariomycetes</taxon>
        <taxon>Sordariomycetidae</taxon>
        <taxon>Sordariales</taxon>
        <taxon>Chaetomiaceae</taxon>
        <taxon>Staphylotrichum</taxon>
    </lineage>
</organism>
<dbReference type="InterPro" id="IPR046530">
    <property type="entry name" value="BIM1-like_dom"/>
</dbReference>
<keyword evidence="6" id="KW-0325">Glycoprotein</keyword>
<comment type="caution">
    <text evidence="11">The sequence shown here is derived from an EMBL/GenBank/DDBJ whole genome shotgun (WGS) entry which is preliminary data.</text>
</comment>
<dbReference type="GO" id="GO:0005886">
    <property type="term" value="C:plasma membrane"/>
    <property type="evidence" value="ECO:0007669"/>
    <property type="project" value="UniProtKB-SubCell"/>
</dbReference>
<dbReference type="Proteomes" id="UP001197093">
    <property type="component" value="Unassembled WGS sequence"/>
</dbReference>
<keyword evidence="12" id="KW-1185">Reference proteome</keyword>
<evidence type="ECO:0000256" key="6">
    <source>
        <dbReference type="ARBA" id="ARBA00023180"/>
    </source>
</evidence>
<dbReference type="InterPro" id="IPR046936">
    <property type="entry name" value="BIM1-like"/>
</dbReference>
<reference evidence="11" key="1">
    <citation type="submission" date="2023-02" db="EMBL/GenBank/DDBJ databases">
        <authorList>
            <person name="Palmer J.M."/>
        </authorList>
    </citation>
    <scope>NUCLEOTIDE SEQUENCE</scope>
    <source>
        <strain evidence="11">FW57</strain>
    </source>
</reference>
<feature type="compositionally biased region" description="Low complexity" evidence="8">
    <location>
        <begin position="187"/>
        <end position="197"/>
    </location>
</feature>
<evidence type="ECO:0000256" key="1">
    <source>
        <dbReference type="ARBA" id="ARBA00004609"/>
    </source>
</evidence>
<dbReference type="Pfam" id="PF20238">
    <property type="entry name" value="BIM1-like_dom"/>
    <property type="match status" value="1"/>
</dbReference>
<keyword evidence="3" id="KW-0336">GPI-anchor</keyword>
<gene>
    <name evidence="11" type="ORF">NEMBOFW57_010152</name>
</gene>
<evidence type="ECO:0000259" key="10">
    <source>
        <dbReference type="Pfam" id="PF20238"/>
    </source>
</evidence>
<keyword evidence="5" id="KW-0472">Membrane</keyword>
<evidence type="ECO:0000256" key="4">
    <source>
        <dbReference type="ARBA" id="ARBA00022729"/>
    </source>
</evidence>